<organism evidence="2 3">
    <name type="scientific">Durusdinium trenchii</name>
    <dbReference type="NCBI Taxonomy" id="1381693"/>
    <lineage>
        <taxon>Eukaryota</taxon>
        <taxon>Sar</taxon>
        <taxon>Alveolata</taxon>
        <taxon>Dinophyceae</taxon>
        <taxon>Suessiales</taxon>
        <taxon>Symbiodiniaceae</taxon>
        <taxon>Durusdinium</taxon>
    </lineage>
</organism>
<dbReference type="EMBL" id="CAXAMM010024036">
    <property type="protein sequence ID" value="CAK9054629.1"/>
    <property type="molecule type" value="Genomic_DNA"/>
</dbReference>
<dbReference type="Proteomes" id="UP001642464">
    <property type="component" value="Unassembled WGS sequence"/>
</dbReference>
<sequence length="307" mass="33892">MADGTLKAFYGMQGCSADQVLYRMRQRAHMWPKDRNLDLGVGTLNLRRLGRSHNNWPYPELDSRIKAARCRVPFAFVAWLMVRLSSYPLPPEQALNAKVRAICCWALDDDDPFDQTQLTFEPEDPNYGPPNNVSIDLCYTDAGKVNDKETWISTGSSSLSVYFGRLSVRRMDAMALAESQQFNRRKQQDYTAFAEVMPAVANIPLSSSYSYTSEEEVEVEVEEPAPEKEPEEIGSGASSPPLPASGKEITWEQAMTAANQEELDKVAGGAAVGRSFCIIEFPVRPGLSATTLRAPAGDWAADAVVPA</sequence>
<name>A0ABP0MT77_9DINO</name>
<feature type="compositionally biased region" description="Acidic residues" evidence="1">
    <location>
        <begin position="213"/>
        <end position="232"/>
    </location>
</feature>
<proteinExistence type="predicted"/>
<evidence type="ECO:0000313" key="2">
    <source>
        <dbReference type="EMBL" id="CAK9054629.1"/>
    </source>
</evidence>
<feature type="region of interest" description="Disordered" evidence="1">
    <location>
        <begin position="211"/>
        <end position="245"/>
    </location>
</feature>
<gene>
    <name evidence="2" type="ORF">SCF082_LOCUS29631</name>
</gene>
<reference evidence="2 3" key="1">
    <citation type="submission" date="2024-02" db="EMBL/GenBank/DDBJ databases">
        <authorList>
            <person name="Chen Y."/>
            <person name="Shah S."/>
            <person name="Dougan E. K."/>
            <person name="Thang M."/>
            <person name="Chan C."/>
        </authorList>
    </citation>
    <scope>NUCLEOTIDE SEQUENCE [LARGE SCALE GENOMIC DNA]</scope>
</reference>
<keyword evidence="3" id="KW-1185">Reference proteome</keyword>
<accession>A0ABP0MT77</accession>
<protein>
    <submittedName>
        <fullName evidence="2">Uncharacterized protein</fullName>
    </submittedName>
</protein>
<evidence type="ECO:0000313" key="3">
    <source>
        <dbReference type="Proteomes" id="UP001642464"/>
    </source>
</evidence>
<comment type="caution">
    <text evidence="2">The sequence shown here is derived from an EMBL/GenBank/DDBJ whole genome shotgun (WGS) entry which is preliminary data.</text>
</comment>
<evidence type="ECO:0000256" key="1">
    <source>
        <dbReference type="SAM" id="MobiDB-lite"/>
    </source>
</evidence>